<dbReference type="Proteomes" id="UP000003748">
    <property type="component" value="Unassembled WGS sequence"/>
</dbReference>
<evidence type="ECO:0000313" key="1">
    <source>
        <dbReference type="EMBL" id="EFE86063.1"/>
    </source>
</evidence>
<dbReference type="AlphaFoldDB" id="D4CXE3"/>
<dbReference type="EMBL" id="ACJY01000099">
    <property type="protein sequence ID" value="EFE86063.1"/>
    <property type="molecule type" value="Genomic_DNA"/>
</dbReference>
<organism evidence="1 2">
    <name type="scientific">Fusobacterium periodonticum ATCC 33693</name>
    <dbReference type="NCBI Taxonomy" id="546275"/>
    <lineage>
        <taxon>Bacteria</taxon>
        <taxon>Fusobacteriati</taxon>
        <taxon>Fusobacteriota</taxon>
        <taxon>Fusobacteriia</taxon>
        <taxon>Fusobacteriales</taxon>
        <taxon>Fusobacteriaceae</taxon>
        <taxon>Fusobacterium</taxon>
    </lineage>
</organism>
<sequence>MKQLNSLEARDKGFHQFKVREEPYNVKIYLDNMSFYNNNDIKDKITNKNDLKNVLKNKINNFLINTENEINLYKYKKDNESFEIYFAAIRNLKNEKYKFIRSNSKTYNGILENDYLFDIAQETITKEKFKKIENDFLDKTINEIMFHFKNEENIEDLNYELIPIEVKDLSEFKFEEK</sequence>
<name>D4CXE3_9FUSO</name>
<dbReference type="HOGENOM" id="CLU_1515796_0_0_0"/>
<dbReference type="RefSeq" id="WP_005974834.1">
    <property type="nucleotide sequence ID" value="NZ_GG665898.1"/>
</dbReference>
<evidence type="ECO:0000313" key="2">
    <source>
        <dbReference type="Proteomes" id="UP000003748"/>
    </source>
</evidence>
<gene>
    <name evidence="1" type="ORF">FUSPEROL_02104</name>
</gene>
<reference evidence="1 2" key="1">
    <citation type="submission" date="2010-02" db="EMBL/GenBank/DDBJ databases">
        <authorList>
            <person name="Weinstock G."/>
            <person name="Sodergren E."/>
            <person name="Clifton S."/>
            <person name="Fulton L."/>
            <person name="Fulton B."/>
            <person name="Courtney L."/>
            <person name="Fronick C."/>
            <person name="Harrison M."/>
            <person name="Strong C."/>
            <person name="Farmer C."/>
            <person name="Delahaunty K."/>
            <person name="Markovic C."/>
            <person name="Hall O."/>
            <person name="Minx P."/>
            <person name="Tomlinson C."/>
            <person name="Mitreva M."/>
            <person name="Nelson J."/>
            <person name="Hou S."/>
            <person name="Wollam A."/>
            <person name="Pepin K.H."/>
            <person name="Johnson M."/>
            <person name="Bhonagiri V."/>
            <person name="Zhang X."/>
            <person name="Suruliraj S."/>
            <person name="Warren W."/>
            <person name="Chinwalla A."/>
            <person name="Mardis E.R."/>
            <person name="Wilson R.K."/>
        </authorList>
    </citation>
    <scope>NUCLEOTIDE SEQUENCE [LARGE SCALE GENOMIC DNA]</scope>
    <source>
        <strain evidence="1 2">ATCC 33693</strain>
    </source>
</reference>
<dbReference type="STRING" id="546275.FUSPEROL_02104"/>
<dbReference type="GeneID" id="78420281"/>
<proteinExistence type="predicted"/>
<protein>
    <submittedName>
        <fullName evidence="1">Uncharacterized protein</fullName>
    </submittedName>
</protein>
<accession>D4CXE3</accession>
<comment type="caution">
    <text evidence="1">The sequence shown here is derived from an EMBL/GenBank/DDBJ whole genome shotgun (WGS) entry which is preliminary data.</text>
</comment>